<dbReference type="EMBL" id="JAGSGD010000003">
    <property type="protein sequence ID" value="MBR7621839.1"/>
    <property type="molecule type" value="Genomic_DNA"/>
</dbReference>
<evidence type="ECO:0000313" key="2">
    <source>
        <dbReference type="Proteomes" id="UP000622580"/>
    </source>
</evidence>
<dbReference type="AlphaFoldDB" id="A0A941D5R2"/>
<name>A0A941D5R2_9CAUL</name>
<dbReference type="RefSeq" id="WP_215343352.1">
    <property type="nucleotide sequence ID" value="NZ_JAGSGD010000003.1"/>
</dbReference>
<sequence length="309" mass="33070">MIHVSEPATARRNRLIFRCVLEFLLDESHRLITRHHGSFTRGVIHLAVGQASRRPAGSPPGAISVRAVAQSLGLAYETTRRQVGALEAEGLLSRSGESGVTVAAEAGPSPPGWDEARCAGLRGLIADLKGLGFAFDPGPGGAPREDKDLAGPLAALLDTFILRVLEAGVAPHGSMLDALVFSSLITANAGDITYDRELAQKYAWSDSPPPDELRRPVTITGLSERLGLPHETIRRRVVRYIALGWVVRAPGGYLSTMSRQQSPDVIEGGQIIVQRFLQLIHAARQLGLDVEAIGPNVRAPTSRRVAVAS</sequence>
<comment type="caution">
    <text evidence="1">The sequence shown here is derived from an EMBL/GenBank/DDBJ whole genome shotgun (WGS) entry which is preliminary data.</text>
</comment>
<dbReference type="Proteomes" id="UP000622580">
    <property type="component" value="Unassembled WGS sequence"/>
</dbReference>
<reference evidence="1" key="1">
    <citation type="submission" date="2021-04" db="EMBL/GenBank/DDBJ databases">
        <title>Draft genome assembly of strain Phenylobacterium sp. 20VBR1 using MiniION and Illumina platforms.</title>
        <authorList>
            <person name="Thomas F.A."/>
            <person name="Krishnan K.P."/>
            <person name="Sinha R.K."/>
        </authorList>
    </citation>
    <scope>NUCLEOTIDE SEQUENCE</scope>
    <source>
        <strain evidence="1">20VBR1</strain>
    </source>
</reference>
<gene>
    <name evidence="1" type="ORF">JKL49_20780</name>
</gene>
<evidence type="ECO:0008006" key="3">
    <source>
        <dbReference type="Google" id="ProtNLM"/>
    </source>
</evidence>
<protein>
    <recommendedName>
        <fullName evidence="3">HTH iclR-type domain-containing protein</fullName>
    </recommendedName>
</protein>
<proteinExistence type="predicted"/>
<accession>A0A941D5R2</accession>
<keyword evidence="2" id="KW-1185">Reference proteome</keyword>
<evidence type="ECO:0000313" key="1">
    <source>
        <dbReference type="EMBL" id="MBR7621839.1"/>
    </source>
</evidence>
<organism evidence="1 2">
    <name type="scientific">Phenylobacterium glaciei</name>
    <dbReference type="NCBI Taxonomy" id="2803784"/>
    <lineage>
        <taxon>Bacteria</taxon>
        <taxon>Pseudomonadati</taxon>
        <taxon>Pseudomonadota</taxon>
        <taxon>Alphaproteobacteria</taxon>
        <taxon>Caulobacterales</taxon>
        <taxon>Caulobacteraceae</taxon>
        <taxon>Phenylobacterium</taxon>
    </lineage>
</organism>